<name>A0A0B6Z207_9EUPU</name>
<gene>
    <name evidence="1" type="primary">ORF45534</name>
</gene>
<sequence length="52" mass="6224">PLLRYKDIYKTSMKNFSIDPNKWEKLANNRVVWKTPLRKGPACFAKRDELKD</sequence>
<feature type="non-terminal residue" evidence="1">
    <location>
        <position position="1"/>
    </location>
</feature>
<organism evidence="1">
    <name type="scientific">Arion vulgaris</name>
    <dbReference type="NCBI Taxonomy" id="1028688"/>
    <lineage>
        <taxon>Eukaryota</taxon>
        <taxon>Metazoa</taxon>
        <taxon>Spiralia</taxon>
        <taxon>Lophotrochozoa</taxon>
        <taxon>Mollusca</taxon>
        <taxon>Gastropoda</taxon>
        <taxon>Heterobranchia</taxon>
        <taxon>Euthyneura</taxon>
        <taxon>Panpulmonata</taxon>
        <taxon>Eupulmonata</taxon>
        <taxon>Stylommatophora</taxon>
        <taxon>Helicina</taxon>
        <taxon>Arionoidea</taxon>
        <taxon>Arionidae</taxon>
        <taxon>Arion</taxon>
    </lineage>
</organism>
<evidence type="ECO:0000313" key="1">
    <source>
        <dbReference type="EMBL" id="CEK62568.1"/>
    </source>
</evidence>
<proteinExistence type="predicted"/>
<dbReference type="AlphaFoldDB" id="A0A0B6Z207"/>
<dbReference type="EMBL" id="HACG01015703">
    <property type="protein sequence ID" value="CEK62568.1"/>
    <property type="molecule type" value="Transcribed_RNA"/>
</dbReference>
<accession>A0A0B6Z207</accession>
<protein>
    <submittedName>
        <fullName evidence="1">Uncharacterized protein</fullName>
    </submittedName>
</protein>
<reference evidence="1" key="1">
    <citation type="submission" date="2014-12" db="EMBL/GenBank/DDBJ databases">
        <title>Insight into the proteome of Arion vulgaris.</title>
        <authorList>
            <person name="Aradska J."/>
            <person name="Bulat T."/>
            <person name="Smidak R."/>
            <person name="Sarate P."/>
            <person name="Gangsoo J."/>
            <person name="Sialana F."/>
            <person name="Bilban M."/>
            <person name="Lubec G."/>
        </authorList>
    </citation>
    <scope>NUCLEOTIDE SEQUENCE</scope>
    <source>
        <tissue evidence="1">Skin</tissue>
    </source>
</reference>